<dbReference type="Gene3D" id="1.10.1740.10">
    <property type="match status" value="1"/>
</dbReference>
<keyword evidence="10" id="KW-1185">Reference proteome</keyword>
<proteinExistence type="inferred from homology"/>
<dbReference type="InterPro" id="IPR013325">
    <property type="entry name" value="RNA_pol_sigma_r2"/>
</dbReference>
<evidence type="ECO:0000256" key="2">
    <source>
        <dbReference type="ARBA" id="ARBA00023015"/>
    </source>
</evidence>
<keyword evidence="5" id="KW-0804">Transcription</keyword>
<evidence type="ECO:0000313" key="10">
    <source>
        <dbReference type="Proteomes" id="UP001387100"/>
    </source>
</evidence>
<protein>
    <submittedName>
        <fullName evidence="9">RNA polymerase sigma factor SigM</fullName>
    </submittedName>
</protein>
<keyword evidence="2" id="KW-0805">Transcription regulation</keyword>
<accession>A0ABU8RLB3</accession>
<dbReference type="SUPFAM" id="SSF88659">
    <property type="entry name" value="Sigma3 and sigma4 domains of RNA polymerase sigma factors"/>
    <property type="match status" value="1"/>
</dbReference>
<comment type="similarity">
    <text evidence="1">Belongs to the sigma-70 factor family. ECF subfamily.</text>
</comment>
<feature type="domain" description="RNA polymerase sigma-70 region 2" evidence="7">
    <location>
        <begin position="62"/>
        <end position="127"/>
    </location>
</feature>
<organism evidence="9 10">
    <name type="scientific">Pseudokineococcus basanitobsidens</name>
    <dbReference type="NCBI Taxonomy" id="1926649"/>
    <lineage>
        <taxon>Bacteria</taxon>
        <taxon>Bacillati</taxon>
        <taxon>Actinomycetota</taxon>
        <taxon>Actinomycetes</taxon>
        <taxon>Kineosporiales</taxon>
        <taxon>Kineosporiaceae</taxon>
        <taxon>Pseudokineococcus</taxon>
    </lineage>
</organism>
<evidence type="ECO:0000256" key="3">
    <source>
        <dbReference type="ARBA" id="ARBA00023082"/>
    </source>
</evidence>
<keyword evidence="4" id="KW-0238">DNA-binding</keyword>
<keyword evidence="3" id="KW-0731">Sigma factor</keyword>
<evidence type="ECO:0000256" key="4">
    <source>
        <dbReference type="ARBA" id="ARBA00023125"/>
    </source>
</evidence>
<dbReference type="EMBL" id="JBBIAA010000011">
    <property type="protein sequence ID" value="MEJ5945796.1"/>
    <property type="molecule type" value="Genomic_DNA"/>
</dbReference>
<dbReference type="InterPro" id="IPR036388">
    <property type="entry name" value="WH-like_DNA-bd_sf"/>
</dbReference>
<dbReference type="CDD" id="cd06171">
    <property type="entry name" value="Sigma70_r4"/>
    <property type="match status" value="1"/>
</dbReference>
<evidence type="ECO:0000256" key="1">
    <source>
        <dbReference type="ARBA" id="ARBA00010641"/>
    </source>
</evidence>
<dbReference type="Pfam" id="PF04542">
    <property type="entry name" value="Sigma70_r2"/>
    <property type="match status" value="1"/>
</dbReference>
<dbReference type="InterPro" id="IPR013249">
    <property type="entry name" value="RNA_pol_sigma70_r4_t2"/>
</dbReference>
<dbReference type="NCBIfam" id="NF007225">
    <property type="entry name" value="PRK09643.1"/>
    <property type="match status" value="1"/>
</dbReference>
<feature type="region of interest" description="Disordered" evidence="6">
    <location>
        <begin position="225"/>
        <end position="308"/>
    </location>
</feature>
<evidence type="ECO:0000259" key="8">
    <source>
        <dbReference type="Pfam" id="PF08281"/>
    </source>
</evidence>
<dbReference type="PANTHER" id="PTHR43133:SF50">
    <property type="entry name" value="ECF RNA POLYMERASE SIGMA FACTOR SIGM"/>
    <property type="match status" value="1"/>
</dbReference>
<evidence type="ECO:0000256" key="5">
    <source>
        <dbReference type="ARBA" id="ARBA00023163"/>
    </source>
</evidence>
<dbReference type="Gene3D" id="1.10.10.10">
    <property type="entry name" value="Winged helix-like DNA-binding domain superfamily/Winged helix DNA-binding domain"/>
    <property type="match status" value="1"/>
</dbReference>
<dbReference type="NCBIfam" id="TIGR02937">
    <property type="entry name" value="sigma70-ECF"/>
    <property type="match status" value="1"/>
</dbReference>
<evidence type="ECO:0000259" key="7">
    <source>
        <dbReference type="Pfam" id="PF04542"/>
    </source>
</evidence>
<dbReference type="InterPro" id="IPR039425">
    <property type="entry name" value="RNA_pol_sigma-70-like"/>
</dbReference>
<evidence type="ECO:0000256" key="6">
    <source>
        <dbReference type="SAM" id="MobiDB-lite"/>
    </source>
</evidence>
<gene>
    <name evidence="9" type="primary">sigM</name>
    <name evidence="9" type="ORF">WDZ17_10885</name>
</gene>
<dbReference type="RefSeq" id="WP_339575180.1">
    <property type="nucleotide sequence ID" value="NZ_JBBIAA010000011.1"/>
</dbReference>
<evidence type="ECO:0000313" key="9">
    <source>
        <dbReference type="EMBL" id="MEJ5945796.1"/>
    </source>
</evidence>
<sequence length="308" mass="32077">MPARGRPRGQGTGARSWDGRRATVRPGAGAGRREAAGADPRDDGELLRAHVAGDPRAFEEVVRRHSPRLWALAAGVLRDGDEAADALQDAFVSALRGASTFRGDAAVGTWLHRIVVNACLDRLRRSRARPTVPLDAPTGSGEGRTAAELLRAPGDPHAGVETEVDVRAALAALPEHQRAALVLVDLHDMPVAEAAAVLGVAVGTVKSRCARGRAAMADLLRARGLDPRPSATDAGGRRAEEGAPVCPGNPAAPHDVPGDGDATSSGRRRSPAPPPTGGPPQHARPPHTRPPHARPPDDRPPDDPVEVP</sequence>
<dbReference type="PANTHER" id="PTHR43133">
    <property type="entry name" value="RNA POLYMERASE ECF-TYPE SIGMA FACTO"/>
    <property type="match status" value="1"/>
</dbReference>
<dbReference type="Proteomes" id="UP001387100">
    <property type="component" value="Unassembled WGS sequence"/>
</dbReference>
<feature type="domain" description="RNA polymerase sigma factor 70 region 4 type 2" evidence="8">
    <location>
        <begin position="165"/>
        <end position="216"/>
    </location>
</feature>
<dbReference type="InterPro" id="IPR014284">
    <property type="entry name" value="RNA_pol_sigma-70_dom"/>
</dbReference>
<reference evidence="9 10" key="1">
    <citation type="journal article" date="2017" name="Int. J. Syst. Evol. Microbiol.">
        <title>Pseudokineococcus basanitobsidens sp. nov., isolated from volcanic rock.</title>
        <authorList>
            <person name="Lee D.W."/>
            <person name="Park M.Y."/>
            <person name="Kim J.J."/>
            <person name="Kim B.S."/>
        </authorList>
    </citation>
    <scope>NUCLEOTIDE SEQUENCE [LARGE SCALE GENOMIC DNA]</scope>
    <source>
        <strain evidence="9 10">DSM 103726</strain>
    </source>
</reference>
<dbReference type="InterPro" id="IPR013324">
    <property type="entry name" value="RNA_pol_sigma_r3/r4-like"/>
</dbReference>
<comment type="caution">
    <text evidence="9">The sequence shown here is derived from an EMBL/GenBank/DDBJ whole genome shotgun (WGS) entry which is preliminary data.</text>
</comment>
<name>A0ABU8RLB3_9ACTN</name>
<dbReference type="SUPFAM" id="SSF88946">
    <property type="entry name" value="Sigma2 domain of RNA polymerase sigma factors"/>
    <property type="match status" value="1"/>
</dbReference>
<dbReference type="InterPro" id="IPR007627">
    <property type="entry name" value="RNA_pol_sigma70_r2"/>
</dbReference>
<feature type="compositionally biased region" description="Basic and acidic residues" evidence="6">
    <location>
        <begin position="31"/>
        <end position="44"/>
    </location>
</feature>
<dbReference type="Pfam" id="PF08281">
    <property type="entry name" value="Sigma70_r4_2"/>
    <property type="match status" value="1"/>
</dbReference>
<feature type="region of interest" description="Disordered" evidence="6">
    <location>
        <begin position="1"/>
        <end position="44"/>
    </location>
</feature>